<evidence type="ECO:0000259" key="8">
    <source>
        <dbReference type="PROSITE" id="PS51332"/>
    </source>
</evidence>
<dbReference type="GO" id="GO:0046872">
    <property type="term" value="F:metal ion binding"/>
    <property type="evidence" value="ECO:0007669"/>
    <property type="project" value="UniProtKB-KW"/>
</dbReference>
<keyword evidence="4" id="KW-0949">S-adenosyl-L-methionine</keyword>
<dbReference type="SFLD" id="SFLDG01082">
    <property type="entry name" value="B12-binding_domain_containing"/>
    <property type="match status" value="1"/>
</dbReference>
<evidence type="ECO:0000256" key="7">
    <source>
        <dbReference type="ARBA" id="ARBA00023014"/>
    </source>
</evidence>
<dbReference type="PROSITE" id="PS51332">
    <property type="entry name" value="B12_BINDING"/>
    <property type="match status" value="1"/>
</dbReference>
<dbReference type="Gene3D" id="3.40.50.280">
    <property type="entry name" value="Cobalamin-binding domain"/>
    <property type="match status" value="1"/>
</dbReference>
<dbReference type="PROSITE" id="PS51918">
    <property type="entry name" value="RADICAL_SAM"/>
    <property type="match status" value="1"/>
</dbReference>
<dbReference type="AlphaFoldDB" id="A0A2H0XYC9"/>
<gene>
    <name evidence="10" type="ORF">COT42_03780</name>
</gene>
<accession>A0A2H0XYC9</accession>
<dbReference type="CDD" id="cd02068">
    <property type="entry name" value="radical_SAM_B12_BD"/>
    <property type="match status" value="1"/>
</dbReference>
<feature type="domain" description="Radical SAM core" evidence="9">
    <location>
        <begin position="199"/>
        <end position="450"/>
    </location>
</feature>
<evidence type="ECO:0000256" key="2">
    <source>
        <dbReference type="ARBA" id="ARBA00022603"/>
    </source>
</evidence>
<comment type="caution">
    <text evidence="10">The sequence shown here is derived from an EMBL/GenBank/DDBJ whole genome shotgun (WGS) entry which is preliminary data.</text>
</comment>
<dbReference type="Proteomes" id="UP000231343">
    <property type="component" value="Unassembled WGS sequence"/>
</dbReference>
<dbReference type="CDD" id="cd01335">
    <property type="entry name" value="Radical_SAM"/>
    <property type="match status" value="1"/>
</dbReference>
<dbReference type="InterPro" id="IPR006638">
    <property type="entry name" value="Elp3/MiaA/NifB-like_rSAM"/>
</dbReference>
<dbReference type="Pfam" id="PF04055">
    <property type="entry name" value="Radical_SAM"/>
    <property type="match status" value="1"/>
</dbReference>
<dbReference type="InterPro" id="IPR058240">
    <property type="entry name" value="rSAM_sf"/>
</dbReference>
<evidence type="ECO:0000256" key="5">
    <source>
        <dbReference type="ARBA" id="ARBA00022723"/>
    </source>
</evidence>
<sequence>MSNTQKICLVNPTNIQRDWGHSFPPLGLAALAAQAKALGLPVMIFDRDLLFEQSGCNMKAVDLLTEKMLAEEQPEILGITATTPLIVDAYKVARLAKRILPSIKVVIGGVHATVLPQRTMAECAELDYLVVGEGEKTFSEILLKKKPSEIFGCYYREGETIVANPPREPIKELDVLPLPARELLNMATYTRRSKQLIRGVSLRGTSVFTSRGCPYRCSFCCGPLVFGRSLRFHSVNYVLREIEHLLEQYNIEGVYFADDMFASNKQRAFEICDELIRRGLNKKLVFAVQLKVTAVDMEFLSRLKQAGCIQVEFGFESGSQRMLALINKGVKVADNFRAANLARQAGLRFLANLMTGFPGENKEDLDQTINFLKEIKPDVAGFYKLILLPGSKFYNDYAHCFVGMDNWEHCLVDDLTTNFTSMPTKDFISDFKDVTRRIAISNARHYISYHLQKDFVRTICDVFFLAMRKLQRYFLRERRQKG</sequence>
<dbReference type="PANTHER" id="PTHR43409:SF7">
    <property type="entry name" value="BLL1977 PROTEIN"/>
    <property type="match status" value="1"/>
</dbReference>
<proteinExistence type="predicted"/>
<dbReference type="SFLD" id="SFLDS00029">
    <property type="entry name" value="Radical_SAM"/>
    <property type="match status" value="1"/>
</dbReference>
<comment type="cofactor">
    <cofactor evidence="1">
        <name>[4Fe-4S] cluster</name>
        <dbReference type="ChEBI" id="CHEBI:49883"/>
    </cofactor>
</comment>
<keyword evidence="5" id="KW-0479">Metal-binding</keyword>
<name>A0A2H0XYC9_UNCSA</name>
<keyword evidence="3" id="KW-0808">Transferase</keyword>
<evidence type="ECO:0000313" key="10">
    <source>
        <dbReference type="EMBL" id="PIS29974.1"/>
    </source>
</evidence>
<dbReference type="PANTHER" id="PTHR43409">
    <property type="entry name" value="ANAEROBIC MAGNESIUM-PROTOPORPHYRIN IX MONOMETHYL ESTER CYCLASE-RELATED"/>
    <property type="match status" value="1"/>
</dbReference>
<dbReference type="InterPro" id="IPR023404">
    <property type="entry name" value="rSAM_horseshoe"/>
</dbReference>
<dbReference type="InterPro" id="IPR007197">
    <property type="entry name" value="rSAM"/>
</dbReference>
<dbReference type="InterPro" id="IPR006158">
    <property type="entry name" value="Cobalamin-bd"/>
</dbReference>
<feature type="domain" description="B12-binding" evidence="8">
    <location>
        <begin position="6"/>
        <end position="152"/>
    </location>
</feature>
<dbReference type="SFLD" id="SFLDG01123">
    <property type="entry name" value="methyltransferase_(Class_B)"/>
    <property type="match status" value="1"/>
</dbReference>
<dbReference type="GO" id="GO:0031419">
    <property type="term" value="F:cobalamin binding"/>
    <property type="evidence" value="ECO:0007669"/>
    <property type="project" value="InterPro"/>
</dbReference>
<dbReference type="Pfam" id="PF02310">
    <property type="entry name" value="B12-binding"/>
    <property type="match status" value="1"/>
</dbReference>
<dbReference type="SUPFAM" id="SSF102114">
    <property type="entry name" value="Radical SAM enzymes"/>
    <property type="match status" value="1"/>
</dbReference>
<organism evidence="10 11">
    <name type="scientific">Candidatus Saganbacteria bacterium CG08_land_8_20_14_0_20_45_16</name>
    <dbReference type="NCBI Taxonomy" id="2014293"/>
    <lineage>
        <taxon>Bacteria</taxon>
        <taxon>Bacillati</taxon>
        <taxon>Saganbacteria</taxon>
    </lineage>
</organism>
<protein>
    <submittedName>
        <fullName evidence="10">Uncharacterized protein</fullName>
    </submittedName>
</protein>
<keyword evidence="7" id="KW-0411">Iron-sulfur</keyword>
<keyword evidence="2" id="KW-0489">Methyltransferase</keyword>
<dbReference type="Gene3D" id="3.80.30.20">
    <property type="entry name" value="tm_1862 like domain"/>
    <property type="match status" value="1"/>
</dbReference>
<dbReference type="InterPro" id="IPR034466">
    <property type="entry name" value="Methyltransferase_Class_B"/>
</dbReference>
<evidence type="ECO:0000256" key="1">
    <source>
        <dbReference type="ARBA" id="ARBA00001966"/>
    </source>
</evidence>
<evidence type="ECO:0000313" key="11">
    <source>
        <dbReference type="Proteomes" id="UP000231343"/>
    </source>
</evidence>
<evidence type="ECO:0000259" key="9">
    <source>
        <dbReference type="PROSITE" id="PS51918"/>
    </source>
</evidence>
<evidence type="ECO:0000256" key="6">
    <source>
        <dbReference type="ARBA" id="ARBA00023004"/>
    </source>
</evidence>
<evidence type="ECO:0000256" key="4">
    <source>
        <dbReference type="ARBA" id="ARBA00022691"/>
    </source>
</evidence>
<dbReference type="GO" id="GO:0051539">
    <property type="term" value="F:4 iron, 4 sulfur cluster binding"/>
    <property type="evidence" value="ECO:0007669"/>
    <property type="project" value="UniProtKB-KW"/>
</dbReference>
<dbReference type="EMBL" id="PEYM01000066">
    <property type="protein sequence ID" value="PIS29974.1"/>
    <property type="molecule type" value="Genomic_DNA"/>
</dbReference>
<dbReference type="GO" id="GO:0005829">
    <property type="term" value="C:cytosol"/>
    <property type="evidence" value="ECO:0007669"/>
    <property type="project" value="TreeGrafter"/>
</dbReference>
<dbReference type="SMART" id="SM00729">
    <property type="entry name" value="Elp3"/>
    <property type="match status" value="1"/>
</dbReference>
<dbReference type="InterPro" id="IPR051198">
    <property type="entry name" value="BchE-like"/>
</dbReference>
<keyword evidence="6" id="KW-0408">Iron</keyword>
<reference evidence="10 11" key="1">
    <citation type="submission" date="2017-09" db="EMBL/GenBank/DDBJ databases">
        <title>Depth-based differentiation of microbial function through sediment-hosted aquifers and enrichment of novel symbionts in the deep terrestrial subsurface.</title>
        <authorList>
            <person name="Probst A.J."/>
            <person name="Ladd B."/>
            <person name="Jarett J.K."/>
            <person name="Geller-Mcgrath D.E."/>
            <person name="Sieber C.M."/>
            <person name="Emerson J.B."/>
            <person name="Anantharaman K."/>
            <person name="Thomas B.C."/>
            <person name="Malmstrom R."/>
            <person name="Stieglmeier M."/>
            <person name="Klingl A."/>
            <person name="Woyke T."/>
            <person name="Ryan C.M."/>
            <person name="Banfield J.F."/>
        </authorList>
    </citation>
    <scope>NUCLEOTIDE SEQUENCE [LARGE SCALE GENOMIC DNA]</scope>
    <source>
        <strain evidence="10">CG08_land_8_20_14_0_20_45_16</strain>
    </source>
</reference>
<dbReference type="GO" id="GO:0003824">
    <property type="term" value="F:catalytic activity"/>
    <property type="evidence" value="ECO:0007669"/>
    <property type="project" value="InterPro"/>
</dbReference>
<evidence type="ECO:0000256" key="3">
    <source>
        <dbReference type="ARBA" id="ARBA00022679"/>
    </source>
</evidence>